<evidence type="ECO:0000256" key="6">
    <source>
        <dbReference type="ARBA" id="ARBA00022989"/>
    </source>
</evidence>
<dbReference type="InterPro" id="IPR017871">
    <property type="entry name" value="ABC_transporter-like_CS"/>
</dbReference>
<dbReference type="PROSITE" id="PS50929">
    <property type="entry name" value="ABC_TM1F"/>
    <property type="match status" value="1"/>
</dbReference>
<dbReference type="FunFam" id="3.40.50.300:FF:000287">
    <property type="entry name" value="Multidrug ABC transporter ATP-binding protein"/>
    <property type="match status" value="1"/>
</dbReference>
<keyword evidence="5" id="KW-0067">ATP-binding</keyword>
<gene>
    <name evidence="13" type="ORF">SCHPADRAFT_914776</name>
</gene>
<evidence type="ECO:0000256" key="8">
    <source>
        <dbReference type="ARBA" id="ARBA00024363"/>
    </source>
</evidence>
<feature type="domain" description="ABC transporter" evidence="11">
    <location>
        <begin position="631"/>
        <end position="867"/>
    </location>
</feature>
<feature type="compositionally biased region" description="Low complexity" evidence="9">
    <location>
        <begin position="262"/>
        <end position="280"/>
    </location>
</feature>
<evidence type="ECO:0000256" key="2">
    <source>
        <dbReference type="ARBA" id="ARBA00022448"/>
    </source>
</evidence>
<evidence type="ECO:0000313" key="13">
    <source>
        <dbReference type="EMBL" id="KLO14578.1"/>
    </source>
</evidence>
<feature type="compositionally biased region" description="Low complexity" evidence="9">
    <location>
        <begin position="918"/>
        <end position="927"/>
    </location>
</feature>
<evidence type="ECO:0000259" key="11">
    <source>
        <dbReference type="PROSITE" id="PS50893"/>
    </source>
</evidence>
<evidence type="ECO:0000256" key="7">
    <source>
        <dbReference type="ARBA" id="ARBA00023136"/>
    </source>
</evidence>
<comment type="subcellular location">
    <subcellularLocation>
        <location evidence="1">Membrane</location>
        <topology evidence="1">Multi-pass membrane protein</topology>
    </subcellularLocation>
</comment>
<dbReference type="InParanoid" id="A0A0H2RYL2"/>
<dbReference type="Gene3D" id="1.20.1560.10">
    <property type="entry name" value="ABC transporter type 1, transmembrane domain"/>
    <property type="match status" value="1"/>
</dbReference>
<dbReference type="InterPro" id="IPR003593">
    <property type="entry name" value="AAA+_ATPase"/>
</dbReference>
<evidence type="ECO:0000313" key="14">
    <source>
        <dbReference type="Proteomes" id="UP000053477"/>
    </source>
</evidence>
<protein>
    <recommendedName>
        <fullName evidence="15">P-loop containing nucleoside triphosphate hydrolase protein</fullName>
    </recommendedName>
</protein>
<dbReference type="PROSITE" id="PS50893">
    <property type="entry name" value="ABC_TRANSPORTER_2"/>
    <property type="match status" value="1"/>
</dbReference>
<evidence type="ECO:0000256" key="5">
    <source>
        <dbReference type="ARBA" id="ARBA00022840"/>
    </source>
</evidence>
<feature type="transmembrane region" description="Helical" evidence="10">
    <location>
        <begin position="174"/>
        <end position="196"/>
    </location>
</feature>
<feature type="domain" description="ABC transmembrane type-1" evidence="12">
    <location>
        <begin position="321"/>
        <end position="597"/>
    </location>
</feature>
<evidence type="ECO:0000259" key="12">
    <source>
        <dbReference type="PROSITE" id="PS50929"/>
    </source>
</evidence>
<dbReference type="SUPFAM" id="SSF90123">
    <property type="entry name" value="ABC transporter transmembrane region"/>
    <property type="match status" value="1"/>
</dbReference>
<evidence type="ECO:0000256" key="3">
    <source>
        <dbReference type="ARBA" id="ARBA00022692"/>
    </source>
</evidence>
<dbReference type="Gene3D" id="3.40.50.300">
    <property type="entry name" value="P-loop containing nucleotide triphosphate hydrolases"/>
    <property type="match status" value="1"/>
</dbReference>
<dbReference type="GO" id="GO:0005524">
    <property type="term" value="F:ATP binding"/>
    <property type="evidence" value="ECO:0007669"/>
    <property type="project" value="UniProtKB-KW"/>
</dbReference>
<accession>A0A0H2RYL2</accession>
<feature type="region of interest" description="Disordered" evidence="9">
    <location>
        <begin position="868"/>
        <end position="1106"/>
    </location>
</feature>
<feature type="transmembrane region" description="Helical" evidence="10">
    <location>
        <begin position="431"/>
        <end position="453"/>
    </location>
</feature>
<dbReference type="AlphaFoldDB" id="A0A0H2RYL2"/>
<dbReference type="SUPFAM" id="SSF52540">
    <property type="entry name" value="P-loop containing nucleoside triphosphate hydrolases"/>
    <property type="match status" value="1"/>
</dbReference>
<feature type="transmembrane region" description="Helical" evidence="10">
    <location>
        <begin position="57"/>
        <end position="78"/>
    </location>
</feature>
<feature type="compositionally biased region" description="Polar residues" evidence="9">
    <location>
        <begin position="250"/>
        <end position="261"/>
    </location>
</feature>
<feature type="transmembrane region" description="Helical" evidence="10">
    <location>
        <begin position="12"/>
        <end position="37"/>
    </location>
</feature>
<comment type="similarity">
    <text evidence="8">Belongs to the ABC transporter superfamily. ABCB family. Heavy Metal importer (TC 3.A.1.210) subfamily.</text>
</comment>
<keyword evidence="2" id="KW-0813">Transport</keyword>
<dbReference type="CDD" id="cd18583">
    <property type="entry name" value="ABC_6TM_HMT1"/>
    <property type="match status" value="1"/>
</dbReference>
<dbReference type="InterPro" id="IPR003439">
    <property type="entry name" value="ABC_transporter-like_ATP-bd"/>
</dbReference>
<evidence type="ECO:0000256" key="4">
    <source>
        <dbReference type="ARBA" id="ARBA00022741"/>
    </source>
</evidence>
<feature type="compositionally biased region" description="Basic residues" evidence="9">
    <location>
        <begin position="1092"/>
        <end position="1106"/>
    </location>
</feature>
<dbReference type="SMART" id="SM00382">
    <property type="entry name" value="AAA"/>
    <property type="match status" value="1"/>
</dbReference>
<feature type="transmembrane region" description="Helical" evidence="10">
    <location>
        <begin position="315"/>
        <end position="334"/>
    </location>
</feature>
<dbReference type="PANTHER" id="PTHR24221">
    <property type="entry name" value="ATP-BINDING CASSETTE SUB-FAMILY B"/>
    <property type="match status" value="1"/>
</dbReference>
<keyword evidence="7 10" id="KW-0472">Membrane</keyword>
<feature type="transmembrane region" description="Helical" evidence="10">
    <location>
        <begin position="540"/>
        <end position="559"/>
    </location>
</feature>
<feature type="transmembrane region" description="Helical" evidence="10">
    <location>
        <begin position="459"/>
        <end position="477"/>
    </location>
</feature>
<dbReference type="Pfam" id="PF00005">
    <property type="entry name" value="ABC_tran"/>
    <property type="match status" value="1"/>
</dbReference>
<evidence type="ECO:0000256" key="1">
    <source>
        <dbReference type="ARBA" id="ARBA00004141"/>
    </source>
</evidence>
<feature type="transmembrane region" description="Helical" evidence="10">
    <location>
        <begin position="139"/>
        <end position="162"/>
    </location>
</feature>
<feature type="region of interest" description="Disordered" evidence="9">
    <location>
        <begin position="250"/>
        <end position="280"/>
    </location>
</feature>
<reference evidence="13 14" key="1">
    <citation type="submission" date="2015-04" db="EMBL/GenBank/DDBJ databases">
        <title>Complete genome sequence of Schizopora paradoxa KUC8140, a cosmopolitan wood degrader in East Asia.</title>
        <authorList>
            <consortium name="DOE Joint Genome Institute"/>
            <person name="Min B."/>
            <person name="Park H."/>
            <person name="Jang Y."/>
            <person name="Kim J.-J."/>
            <person name="Kim K.H."/>
            <person name="Pangilinan J."/>
            <person name="Lipzen A."/>
            <person name="Riley R."/>
            <person name="Grigoriev I.V."/>
            <person name="Spatafora J.W."/>
            <person name="Choi I.-G."/>
        </authorList>
    </citation>
    <scope>NUCLEOTIDE SEQUENCE [LARGE SCALE GENOMIC DNA]</scope>
    <source>
        <strain evidence="13 14">KUC8140</strain>
    </source>
</reference>
<dbReference type="Proteomes" id="UP000053477">
    <property type="component" value="Unassembled WGS sequence"/>
</dbReference>
<evidence type="ECO:0008006" key="15">
    <source>
        <dbReference type="Google" id="ProtNLM"/>
    </source>
</evidence>
<dbReference type="InterPro" id="IPR011527">
    <property type="entry name" value="ABC1_TM_dom"/>
</dbReference>
<dbReference type="InterPro" id="IPR039421">
    <property type="entry name" value="Type_1_exporter"/>
</dbReference>
<dbReference type="PANTHER" id="PTHR24221:SF648">
    <property type="entry name" value="ABC-TYPE TRANSPORTER ATR1"/>
    <property type="match status" value="1"/>
</dbReference>
<sequence>MAPNSAPLVALFVVRLVFSTILLATSLSLFTLTPSPYEPLSGVTPVVVAVKTPRRSLILALLYLIALAYFLDGFALILHSVLSKSWQGTPGSNWWASQWSGLEVETLFGLLSSALLAILGSWKEAVGLPVWTMKRPKAWAFIAAVGGVVEVSLLFSTVHFASKLPRTQFRIPDVLHTLFPTLRLLFTIPLYAALLYPHVKFVPAPDAAREADEGAILPAVEETALLDPQEDEDAEDRDLGLGTSKKTSKYGTFGTSGLSIPSTTTQTRSTSRNSGRGQTGEQRLDSAVIYNQSWSEFFARLRKFLPYLWPAKSSSLQFVAVLCLLILFVGRFVNVALPFTLGKLVKIFEGSEAQSFWPFLLAYVVLRFLSGSGGLSSMIDTLWTPVSQYSDREMSFLAFDHLLSLSLNFHTQRKTGEVLRILDRGQAINRVFELLLFSVSPAILDIIFAIVVFAWKFDWVLAVVVGIVMIMLTQWRTQIRRRMNDKDIVVRGIHTDCLLNYETVKYFGGEDYERSRYTSAINDYQTLEYKVITSLNVLRVLQALIAALGYLVGGMIVALRVTSGKDETADFVIFVAYLAQLFSPLDKLATVYRQINTSLIDAERLLKLLDEPVEVKDRPDASDLLISEGEIEFDDVSFSYDGRRTALSHVSFKVPKGSSVALVGESGSGKSTILRLLYRFYDLHEGEGRILIDGQDIRDVTQASLRNAIGVIPQEPILFNSSILYNISYGKIGSSRDEVESAARAAQIHDRVVSLPDDYDTKVGERGVRLSGGEKQRVAIARALLKNPPILLLDEATSALDTSTEKDIQKALQNLVEGRSSLSIAHRLSTIASADLILVLKDERNAQNSSDEAPHPYAEQIAKDAESYPIAPEDGPTTESDALVESAAPDQSDITGEEVDKPAQEDVVTAEIVEEQAAEVQATEEQVPSADESDKKSYAEVVASEGPSETKEVEDTVIAEADQDPPKAQASDAPIAFPSYDADTTEPFPAPPQSPGVTFDASTQIPTPRSGTPDPSSEPKRKRTASQNFQKFARRVSLVARRSGSSTSIPVPAKKDAQSKEATDDGSSTPQAEGSLRGESPASSIQGEDGKRGKKDKKAKKRFSLK</sequence>
<dbReference type="GO" id="GO:0140359">
    <property type="term" value="F:ABC-type transporter activity"/>
    <property type="evidence" value="ECO:0007669"/>
    <property type="project" value="InterPro"/>
</dbReference>
<keyword evidence="14" id="KW-1185">Reference proteome</keyword>
<organism evidence="13 14">
    <name type="scientific">Schizopora paradoxa</name>
    <dbReference type="NCBI Taxonomy" id="27342"/>
    <lineage>
        <taxon>Eukaryota</taxon>
        <taxon>Fungi</taxon>
        <taxon>Dikarya</taxon>
        <taxon>Basidiomycota</taxon>
        <taxon>Agaricomycotina</taxon>
        <taxon>Agaricomycetes</taxon>
        <taxon>Hymenochaetales</taxon>
        <taxon>Schizoporaceae</taxon>
        <taxon>Schizopora</taxon>
    </lineage>
</organism>
<feature type="compositionally biased region" description="Polar residues" evidence="9">
    <location>
        <begin position="1000"/>
        <end position="1015"/>
    </location>
</feature>
<feature type="compositionally biased region" description="Basic and acidic residues" evidence="9">
    <location>
        <begin position="1053"/>
        <end position="1063"/>
    </location>
</feature>
<dbReference type="EMBL" id="KQ085941">
    <property type="protein sequence ID" value="KLO14578.1"/>
    <property type="molecule type" value="Genomic_DNA"/>
</dbReference>
<dbReference type="STRING" id="27342.A0A0H2RYL2"/>
<dbReference type="PROSITE" id="PS00211">
    <property type="entry name" value="ABC_TRANSPORTER_1"/>
    <property type="match status" value="1"/>
</dbReference>
<dbReference type="GO" id="GO:0016887">
    <property type="term" value="F:ATP hydrolysis activity"/>
    <property type="evidence" value="ECO:0007669"/>
    <property type="project" value="InterPro"/>
</dbReference>
<dbReference type="FunCoup" id="A0A0H2RYL2">
    <property type="interactions" value="68"/>
</dbReference>
<evidence type="ECO:0000256" key="9">
    <source>
        <dbReference type="SAM" id="MobiDB-lite"/>
    </source>
</evidence>
<proteinExistence type="inferred from homology"/>
<dbReference type="InterPro" id="IPR036640">
    <property type="entry name" value="ABC1_TM_sf"/>
</dbReference>
<dbReference type="OrthoDB" id="6500128at2759"/>
<dbReference type="Pfam" id="PF00664">
    <property type="entry name" value="ABC_membrane"/>
    <property type="match status" value="1"/>
</dbReference>
<name>A0A0H2RYL2_9AGAM</name>
<evidence type="ECO:0000256" key="10">
    <source>
        <dbReference type="SAM" id="Phobius"/>
    </source>
</evidence>
<keyword evidence="3 10" id="KW-0812">Transmembrane</keyword>
<keyword evidence="4" id="KW-0547">Nucleotide-binding</keyword>
<dbReference type="GO" id="GO:0016020">
    <property type="term" value="C:membrane"/>
    <property type="evidence" value="ECO:0007669"/>
    <property type="project" value="UniProtKB-SubCell"/>
</dbReference>
<keyword evidence="6 10" id="KW-1133">Transmembrane helix</keyword>
<dbReference type="InterPro" id="IPR027417">
    <property type="entry name" value="P-loop_NTPase"/>
</dbReference>